<dbReference type="EMBL" id="JAVREQ010000011">
    <property type="protein sequence ID" value="MDT0379859.1"/>
    <property type="molecule type" value="Genomic_DNA"/>
</dbReference>
<name>A0ABU2NS99_9ACTN</name>
<dbReference type="Gene3D" id="3.60.10.10">
    <property type="entry name" value="Endonuclease/exonuclease/phosphatase"/>
    <property type="match status" value="1"/>
</dbReference>
<dbReference type="InterPro" id="IPR036691">
    <property type="entry name" value="Endo/exonu/phosph_ase_sf"/>
</dbReference>
<dbReference type="InterPro" id="IPR006311">
    <property type="entry name" value="TAT_signal"/>
</dbReference>
<reference evidence="3" key="1">
    <citation type="submission" date="2023-07" db="EMBL/GenBank/DDBJ databases">
        <title>30 novel species of actinomycetes from the DSMZ collection.</title>
        <authorList>
            <person name="Nouioui I."/>
        </authorList>
    </citation>
    <scope>NUCLEOTIDE SEQUENCE [LARGE SCALE GENOMIC DNA]</scope>
    <source>
        <strain evidence="3">DSM 42041</strain>
    </source>
</reference>
<proteinExistence type="predicted"/>
<keyword evidence="1" id="KW-0732">Signal</keyword>
<evidence type="ECO:0000313" key="3">
    <source>
        <dbReference type="Proteomes" id="UP001183414"/>
    </source>
</evidence>
<gene>
    <name evidence="2" type="ORF">RM572_13925</name>
</gene>
<dbReference type="RefSeq" id="WP_311673647.1">
    <property type="nucleotide sequence ID" value="NZ_JAVREQ010000011.1"/>
</dbReference>
<feature type="chain" id="PRO_5046471521" description="Endonuclease/exonuclease/phosphatase family protein" evidence="1">
    <location>
        <begin position="31"/>
        <end position="347"/>
    </location>
</feature>
<dbReference type="PROSITE" id="PS51318">
    <property type="entry name" value="TAT"/>
    <property type="match status" value="1"/>
</dbReference>
<evidence type="ECO:0000313" key="2">
    <source>
        <dbReference type="EMBL" id="MDT0379859.1"/>
    </source>
</evidence>
<sequence>MRRTVGRVRALGLVAAAATAATLLSPTAAAAPAPGAPNDDPAFVQVAVNNVENLPTVGLQCPGDWQDLVYYLDRMPYRPDLFLVQQISGRQQLNDYTARLSSQLGEEYRAVIAENSPKAMNSPCGTPKKYQTNAVVYRAARFSLESDPDASVKRWQAQSDLGGGCTNNNQARTKAVKVRLHDRVAGRDLSVASLHWPTAAHGGKPCTESNAREAVTEIREDGFGGDLLILGGDTNSTGLTSADNWRSWYASTNGDLGGSYGYRDALYADCAASGGVKDCLKDEWTLSSGRRIDFLLARRGSGGLPAVTAADTVEWNDGDQADQDATGSDRADRHYSDHRAVTARIHY</sequence>
<comment type="caution">
    <text evidence="2">The sequence shown here is derived from an EMBL/GenBank/DDBJ whole genome shotgun (WGS) entry which is preliminary data.</text>
</comment>
<keyword evidence="3" id="KW-1185">Reference proteome</keyword>
<dbReference type="SUPFAM" id="SSF56219">
    <property type="entry name" value="DNase I-like"/>
    <property type="match status" value="1"/>
</dbReference>
<protein>
    <recommendedName>
        <fullName evidence="4">Endonuclease/exonuclease/phosphatase family protein</fullName>
    </recommendedName>
</protein>
<evidence type="ECO:0008006" key="4">
    <source>
        <dbReference type="Google" id="ProtNLM"/>
    </source>
</evidence>
<dbReference type="Proteomes" id="UP001183414">
    <property type="component" value="Unassembled WGS sequence"/>
</dbReference>
<evidence type="ECO:0000256" key="1">
    <source>
        <dbReference type="SAM" id="SignalP"/>
    </source>
</evidence>
<organism evidence="2 3">
    <name type="scientific">Streptomyces hazeniae</name>
    <dbReference type="NCBI Taxonomy" id="3075538"/>
    <lineage>
        <taxon>Bacteria</taxon>
        <taxon>Bacillati</taxon>
        <taxon>Actinomycetota</taxon>
        <taxon>Actinomycetes</taxon>
        <taxon>Kitasatosporales</taxon>
        <taxon>Streptomycetaceae</taxon>
        <taxon>Streptomyces</taxon>
    </lineage>
</organism>
<accession>A0ABU2NS99</accession>
<feature type="signal peptide" evidence="1">
    <location>
        <begin position="1"/>
        <end position="30"/>
    </location>
</feature>